<dbReference type="PANTHER" id="PTHR37984:SF5">
    <property type="entry name" value="PROTEIN NYNRIN-LIKE"/>
    <property type="match status" value="1"/>
</dbReference>
<name>A0A9W6X6N4_9STRA</name>
<keyword evidence="6" id="KW-1185">Reference proteome</keyword>
<proteinExistence type="predicted"/>
<dbReference type="EMBL" id="BSXT01000702">
    <property type="protein sequence ID" value="GMF32601.1"/>
    <property type="molecule type" value="Genomic_DNA"/>
</dbReference>
<accession>A0A9W6X6N4</accession>
<evidence type="ECO:0000256" key="1">
    <source>
        <dbReference type="ARBA" id="ARBA00023268"/>
    </source>
</evidence>
<dbReference type="Gene3D" id="3.30.70.270">
    <property type="match status" value="2"/>
</dbReference>
<feature type="compositionally biased region" description="Basic and acidic residues" evidence="2">
    <location>
        <begin position="1178"/>
        <end position="1199"/>
    </location>
</feature>
<feature type="compositionally biased region" description="Gly residues" evidence="2">
    <location>
        <begin position="40"/>
        <end position="63"/>
    </location>
</feature>
<dbReference type="Pfam" id="PF00078">
    <property type="entry name" value="RVT_1"/>
    <property type="match status" value="1"/>
</dbReference>
<feature type="domain" description="Reverse transcriptase" evidence="3">
    <location>
        <begin position="496"/>
        <end position="625"/>
    </location>
</feature>
<comment type="caution">
    <text evidence="5">The sequence shown here is derived from an EMBL/GenBank/DDBJ whole genome shotgun (WGS) entry which is preliminary data.</text>
</comment>
<protein>
    <submittedName>
        <fullName evidence="5">Unnamed protein product</fullName>
    </submittedName>
</protein>
<dbReference type="Gene3D" id="3.10.10.10">
    <property type="entry name" value="HIV Type 1 Reverse Transcriptase, subunit A, domain 1"/>
    <property type="match status" value="2"/>
</dbReference>
<feature type="region of interest" description="Disordered" evidence="2">
    <location>
        <begin position="1"/>
        <end position="79"/>
    </location>
</feature>
<evidence type="ECO:0000256" key="2">
    <source>
        <dbReference type="SAM" id="MobiDB-lite"/>
    </source>
</evidence>
<dbReference type="PANTHER" id="PTHR37984">
    <property type="entry name" value="PROTEIN CBG26694"/>
    <property type="match status" value="1"/>
</dbReference>
<feature type="compositionally biased region" description="Basic and acidic residues" evidence="2">
    <location>
        <begin position="1149"/>
        <end position="1158"/>
    </location>
</feature>
<evidence type="ECO:0000313" key="5">
    <source>
        <dbReference type="EMBL" id="GMF32601.1"/>
    </source>
</evidence>
<dbReference type="InterPro" id="IPR043502">
    <property type="entry name" value="DNA/RNA_pol_sf"/>
</dbReference>
<dbReference type="InterPro" id="IPR050951">
    <property type="entry name" value="Retrovirus_Pol_polyprotein"/>
</dbReference>
<dbReference type="InterPro" id="IPR041577">
    <property type="entry name" value="RT_RNaseH_2"/>
</dbReference>
<feature type="region of interest" description="Disordered" evidence="2">
    <location>
        <begin position="1072"/>
        <end position="1201"/>
    </location>
</feature>
<evidence type="ECO:0000259" key="4">
    <source>
        <dbReference type="Pfam" id="PF17919"/>
    </source>
</evidence>
<gene>
    <name evidence="5" type="ORF">Pfra01_000780500</name>
</gene>
<dbReference type="FunFam" id="3.30.70.270:FF:000020">
    <property type="entry name" value="Transposon Tf2-6 polyprotein-like Protein"/>
    <property type="match status" value="1"/>
</dbReference>
<dbReference type="InterPro" id="IPR000477">
    <property type="entry name" value="RT_dom"/>
</dbReference>
<dbReference type="CDD" id="cd01647">
    <property type="entry name" value="RT_LTR"/>
    <property type="match status" value="1"/>
</dbReference>
<keyword evidence="1" id="KW-0511">Multifunctional enzyme</keyword>
<dbReference type="FunFam" id="3.30.70.270:FF:000003">
    <property type="entry name" value="Transposon Ty3-G Gag-Pol polyprotein"/>
    <property type="match status" value="1"/>
</dbReference>
<dbReference type="GO" id="GO:0003824">
    <property type="term" value="F:catalytic activity"/>
    <property type="evidence" value="ECO:0007669"/>
    <property type="project" value="UniProtKB-KW"/>
</dbReference>
<dbReference type="Pfam" id="PF17919">
    <property type="entry name" value="RT_RNaseH_2"/>
    <property type="match status" value="1"/>
</dbReference>
<feature type="compositionally biased region" description="Basic and acidic residues" evidence="2">
    <location>
        <begin position="25"/>
        <end position="36"/>
    </location>
</feature>
<evidence type="ECO:0000313" key="6">
    <source>
        <dbReference type="Proteomes" id="UP001165121"/>
    </source>
</evidence>
<feature type="compositionally biased region" description="Polar residues" evidence="2">
    <location>
        <begin position="1097"/>
        <end position="1120"/>
    </location>
</feature>
<organism evidence="5 6">
    <name type="scientific">Phytophthora fragariaefolia</name>
    <dbReference type="NCBI Taxonomy" id="1490495"/>
    <lineage>
        <taxon>Eukaryota</taxon>
        <taxon>Sar</taxon>
        <taxon>Stramenopiles</taxon>
        <taxon>Oomycota</taxon>
        <taxon>Peronosporomycetes</taxon>
        <taxon>Peronosporales</taxon>
        <taxon>Peronosporaceae</taxon>
        <taxon>Phytophthora</taxon>
    </lineage>
</organism>
<reference evidence="5" key="1">
    <citation type="submission" date="2023-04" db="EMBL/GenBank/DDBJ databases">
        <title>Phytophthora fragariaefolia NBRC 109709.</title>
        <authorList>
            <person name="Ichikawa N."/>
            <person name="Sato H."/>
            <person name="Tonouchi N."/>
        </authorList>
    </citation>
    <scope>NUCLEOTIDE SEQUENCE</scope>
    <source>
        <strain evidence="5">NBRC 109709</strain>
    </source>
</reference>
<dbReference type="InterPro" id="IPR043128">
    <property type="entry name" value="Rev_trsase/Diguanyl_cyclase"/>
</dbReference>
<dbReference type="SUPFAM" id="SSF56672">
    <property type="entry name" value="DNA/RNA polymerases"/>
    <property type="match status" value="1"/>
</dbReference>
<evidence type="ECO:0000259" key="3">
    <source>
        <dbReference type="Pfam" id="PF00078"/>
    </source>
</evidence>
<feature type="domain" description="Reverse transcriptase/retrotransposon-derived protein RNase H-like" evidence="4">
    <location>
        <begin position="688"/>
        <end position="743"/>
    </location>
</feature>
<dbReference type="Proteomes" id="UP001165121">
    <property type="component" value="Unassembled WGS sequence"/>
</dbReference>
<sequence>MPRTEDGAAWESSTETPERNGLAAGRERSATGRPDDGTTSGQGGGVAGEQCGGCTDGQDGSVGVGRDVDAAPGQDDGATAAAQVVRADGSAKVRAVTSYQGVTPGLDEASICEQVKVQLAEWRKQAEADGHRQQNGQVTDEEAHLAAINQAVLAEQRRRDEVAAKALREKATELRGAAAVAHEEARHGEAKEIKLDTGAQFSVAGEEWHAYGGRQNVLPPVDYVEGFTGALAKVLVVWRIAFRTQYDQLMVVDALVVSGATTEFLLGEDWMLTNGVNIDFTACEMKWWDDDNKTSYHSAAAAKSQEARKQYEWHGAYSESHGKHLPVCGAGGGGARWRHGVVRVSAARGTTLDVGTNADDALGTWAPTTDDMDVKELAGGLTRDGVMRWLQELGGEKKPLSNEGDLDVGDMSSEDKELLMTLVRHYPTLLEPREGCPSATTLGVEHEIHIGMEAPIKVRPRRHAQQEHETIDGQVEEMLKNGVIEESHGAWGFPVVLVKKKDGSVRFTSLDLHSGNWQVPVAEKDRDKTGFVTRRGLFRFVRMPFGLANAPGTFQRMMDAVLRGLTWQTCLVYLDGVIIFTMGDVTRHVVELAAVLERLSKAGLSLKARKCTFTSEKLEYLGHELDAEGVRPMGSLVDSVQRFPEPTDATEGKRFVHMTGFHRRFIPNFGSKAAPMTWLLRKDAVWRWAEPQQEAFEELKKALTGRPVLAYPDFSRPFKLVMDASQVGLGAALTQDQDALSRAPVKAVVAGQRAREAPELYGGEIQITEAEIKSEQARDKAVKRLSEKGRYGASIIEVSYGLVCKRNEHGGSRVVLPSTLWAKALREHHASIFACHPHAADVCANRGSVLVNGYESAREALGASVSRLWVTEVESQRSSATATKPGGGRRWRWALGVAGPLPLTADAIAIHRAVHCDKVGHDVRADAGVGYGWDTRAEWARDRGTGGFTAGEADDTSALPAGLVGAGRAVSPHMEGHGVPVRGGGAERLGSVVVMRSLRLQRGPAHGYAVYSERANGGAETSSAGFDNWSLVREDNDEHMIVHSSFMVSCRYPSDSLGSVADRILRELADEDAAAEESEMRSDEAMVAQNETDESTATESRQQEETGNQPRGISNGTEQGANEIPVSEETRPDEGGFSGTTGPGLVVENVREAGEVFRPRQQAESTKEGSPPRQTTRRTRDDHDPDGMYEDETRGEPRDTGMAVEMARGRGRPRQQEPIPVLLQVATARYIVERARRMVLNQAGRYVVEHEVKYSERPGMQAERRWLSAEMLEELRDAGKVEDDLAAGDGV</sequence>